<keyword evidence="2" id="KW-0808">Transferase</keyword>
<dbReference type="InterPro" id="IPR002213">
    <property type="entry name" value="UDP_glucos_trans"/>
</dbReference>
<evidence type="ECO:0000313" key="2">
    <source>
        <dbReference type="EMBL" id="CAA9567968.1"/>
    </source>
</evidence>
<proteinExistence type="predicted"/>
<dbReference type="SUPFAM" id="SSF53756">
    <property type="entry name" value="UDP-Glycosyltransferase/glycogen phosphorylase"/>
    <property type="match status" value="1"/>
</dbReference>
<dbReference type="InterPro" id="IPR050426">
    <property type="entry name" value="Glycosyltransferase_28"/>
</dbReference>
<evidence type="ECO:0000259" key="1">
    <source>
        <dbReference type="Pfam" id="PF06722"/>
    </source>
</evidence>
<protein>
    <submittedName>
        <fullName evidence="2">Glycosyltransferase, putative</fullName>
    </submittedName>
</protein>
<organism evidence="2">
    <name type="scientific">uncultured Thermomicrobiales bacterium</name>
    <dbReference type="NCBI Taxonomy" id="1645740"/>
    <lineage>
        <taxon>Bacteria</taxon>
        <taxon>Pseudomonadati</taxon>
        <taxon>Thermomicrobiota</taxon>
        <taxon>Thermomicrobia</taxon>
        <taxon>Thermomicrobiales</taxon>
        <taxon>environmental samples</taxon>
    </lineage>
</organism>
<reference evidence="2" key="1">
    <citation type="submission" date="2020-02" db="EMBL/GenBank/DDBJ databases">
        <authorList>
            <person name="Meier V. D."/>
        </authorList>
    </citation>
    <scope>NUCLEOTIDE SEQUENCE</scope>
    <source>
        <strain evidence="2">AVDCRST_MAG88</strain>
    </source>
</reference>
<name>A0A6J4V4M5_9BACT</name>
<sequence length="437" mass="47088">MRFLFCTVPLIGHVAPGLPIARALVERGHEVRWYTGRNFRPRVEATGARFESMRAAPDVDEEDLEAAFPGISRHTGLDAFKFGVKHVFVDPAPAQVEDLERILAEFPADALVSDTAFVGALFLVERRGGPPRAVYGISALPLPSRDTAPFGLGLPPVPSAPGRLRNRALHTLFNWALFRDVEAHYNGVRARVGLPPSRAGILSDSLNSQLYLQGTVARFEYPRSDLPTHVHFIGAFLPGPAPGFAPPAWWCDLHAGRPVVHVTQGTATTAPDQLLIPTLRALADEEVLVVATTGGKPVEMVGLDPLPANARVERFIPHYHLLPHVDVIVTNGGYGGTHIALANGVPLVAAGRTEEKPEVCARIAWSGAGIDLRTNRPASARIRAAVRAVLTDPRYRRAALRLAGDLARHDAPAEAAALLERLAATRRPVLATPTRAG</sequence>
<dbReference type="InterPro" id="IPR010610">
    <property type="entry name" value="EryCIII-like_C"/>
</dbReference>
<dbReference type="EMBL" id="CADCWM010000545">
    <property type="protein sequence ID" value="CAA9567968.1"/>
    <property type="molecule type" value="Genomic_DNA"/>
</dbReference>
<dbReference type="PANTHER" id="PTHR48050">
    <property type="entry name" value="STEROL 3-BETA-GLUCOSYLTRANSFERASE"/>
    <property type="match status" value="1"/>
</dbReference>
<feature type="domain" description="Erythromycin biosynthesis protein CIII-like C-terminal" evidence="1">
    <location>
        <begin position="300"/>
        <end position="421"/>
    </location>
</feature>
<dbReference type="GO" id="GO:0017000">
    <property type="term" value="P:antibiotic biosynthetic process"/>
    <property type="evidence" value="ECO:0007669"/>
    <property type="project" value="UniProtKB-ARBA"/>
</dbReference>
<dbReference type="FunFam" id="3.40.50.2000:FF:000072">
    <property type="entry name" value="Glycosyl transferase"/>
    <property type="match status" value="1"/>
</dbReference>
<gene>
    <name evidence="2" type="ORF">AVDCRST_MAG88-2070</name>
</gene>
<dbReference type="Pfam" id="PF06722">
    <property type="entry name" value="EryCIII-like_C"/>
    <property type="match status" value="1"/>
</dbReference>
<accession>A0A6J4V4M5</accession>
<dbReference type="AlphaFoldDB" id="A0A6J4V4M5"/>
<dbReference type="GO" id="GO:0016758">
    <property type="term" value="F:hexosyltransferase activity"/>
    <property type="evidence" value="ECO:0007669"/>
    <property type="project" value="UniProtKB-ARBA"/>
</dbReference>
<dbReference type="PANTHER" id="PTHR48050:SF13">
    <property type="entry name" value="STEROL 3-BETA-GLUCOSYLTRANSFERASE UGT80A2"/>
    <property type="match status" value="1"/>
</dbReference>
<dbReference type="CDD" id="cd03784">
    <property type="entry name" value="GT1_Gtf-like"/>
    <property type="match status" value="1"/>
</dbReference>
<dbReference type="Gene3D" id="3.40.50.2000">
    <property type="entry name" value="Glycogen Phosphorylase B"/>
    <property type="match status" value="2"/>
</dbReference>
<dbReference type="GO" id="GO:0008194">
    <property type="term" value="F:UDP-glycosyltransferase activity"/>
    <property type="evidence" value="ECO:0007669"/>
    <property type="project" value="InterPro"/>
</dbReference>